<keyword evidence="2 5" id="KW-0812">Transmembrane</keyword>
<dbReference type="OrthoDB" id="7029794at2"/>
<feature type="transmembrane region" description="Helical" evidence="5">
    <location>
        <begin position="115"/>
        <end position="133"/>
    </location>
</feature>
<evidence type="ECO:0000313" key="8">
    <source>
        <dbReference type="Proteomes" id="UP000053902"/>
    </source>
</evidence>
<evidence type="ECO:0000256" key="2">
    <source>
        <dbReference type="ARBA" id="ARBA00022692"/>
    </source>
</evidence>
<reference evidence="7 8" key="1">
    <citation type="submission" date="2014-07" db="EMBL/GenBank/DDBJ databases">
        <authorList>
            <person name="Urmite Genomes Urmite Genomes"/>
        </authorList>
    </citation>
    <scope>NUCLEOTIDE SEQUENCE [LARGE SCALE GENOMIC DNA]</scope>
    <source>
        <strain evidence="7 8">20_BN</strain>
    </source>
</reference>
<dbReference type="Proteomes" id="UP000053902">
    <property type="component" value="Unassembled WGS sequence"/>
</dbReference>
<gene>
    <name evidence="7" type="ORF">BN1079_00679</name>
</gene>
<evidence type="ECO:0000259" key="6">
    <source>
        <dbReference type="Pfam" id="PF13515"/>
    </source>
</evidence>
<feature type="transmembrane region" description="Helical" evidence="5">
    <location>
        <begin position="289"/>
        <end position="309"/>
    </location>
</feature>
<accession>A0A078LQ19</accession>
<keyword evidence="8" id="KW-1185">Reference proteome</keyword>
<feature type="transmembrane region" description="Helical" evidence="5">
    <location>
        <begin position="139"/>
        <end position="159"/>
    </location>
</feature>
<feature type="domain" description="Integral membrane bound transporter" evidence="6">
    <location>
        <begin position="208"/>
        <end position="327"/>
    </location>
</feature>
<dbReference type="Pfam" id="PF13515">
    <property type="entry name" value="FUSC_2"/>
    <property type="match status" value="1"/>
</dbReference>
<name>A0A078LQ19_9PSED</name>
<keyword evidence="4 5" id="KW-0472">Membrane</keyword>
<evidence type="ECO:0000313" key="7">
    <source>
        <dbReference type="EMBL" id="CDZ93390.1"/>
    </source>
</evidence>
<keyword evidence="3 5" id="KW-1133">Transmembrane helix</keyword>
<evidence type="ECO:0000256" key="3">
    <source>
        <dbReference type="ARBA" id="ARBA00022989"/>
    </source>
</evidence>
<comment type="subcellular location">
    <subcellularLocation>
        <location evidence="1">Membrane</location>
        <topology evidence="1">Multi-pass membrane protein</topology>
    </subcellularLocation>
</comment>
<organism evidence="7 8">
    <name type="scientific">Pseudomonas saudiphocaensis</name>
    <dbReference type="NCBI Taxonomy" id="1499686"/>
    <lineage>
        <taxon>Bacteria</taxon>
        <taxon>Pseudomonadati</taxon>
        <taxon>Pseudomonadota</taxon>
        <taxon>Gammaproteobacteria</taxon>
        <taxon>Pseudomonadales</taxon>
        <taxon>Pseudomonadaceae</taxon>
        <taxon>Pseudomonas</taxon>
    </lineage>
</organism>
<feature type="transmembrane region" description="Helical" evidence="5">
    <location>
        <begin position="80"/>
        <end position="103"/>
    </location>
</feature>
<dbReference type="PROSITE" id="PS51257">
    <property type="entry name" value="PROKAR_LIPOPROTEIN"/>
    <property type="match status" value="1"/>
</dbReference>
<dbReference type="STRING" id="1499686.BN1079_00679"/>
<feature type="transmembrane region" description="Helical" evidence="5">
    <location>
        <begin position="315"/>
        <end position="336"/>
    </location>
</feature>
<feature type="transmembrane region" description="Helical" evidence="5">
    <location>
        <begin position="241"/>
        <end position="260"/>
    </location>
</feature>
<sequence>MKRALWRRNSWKPAPPTWGAAAITGLGCALPLLLGLFSGHPGFLWATLGAFQAARANPLHRLGMLRMLLQIALGACSAGLGFWAASYPLISMSLFACYGLLLAWLQRYGNEAGKLGIGLAICLCLGQGQYGIGDFNNPQAIAMLFVLGGLWVMLLAFGLRGMNALRMWPYMPRLLSVIRVLRRRARRTSARQWRLQALTHLLAAALGGLIVVIADLPRGYWLTLAILVVLQMDVQRSLARALQASLGILCIAAILIYMGYSLVDPPLMVMILLPLLVLSRAFQAYHYRLFVLQTTLSFILLTETLALDWDMPQVRLINATIGVGIALGVTLLVYLVRQLIARLALRKAGRPASTASDHDISRDRDDSLTP</sequence>
<dbReference type="AlphaFoldDB" id="A0A078LQ19"/>
<dbReference type="GO" id="GO:0016020">
    <property type="term" value="C:membrane"/>
    <property type="evidence" value="ECO:0007669"/>
    <property type="project" value="UniProtKB-SubCell"/>
</dbReference>
<dbReference type="InterPro" id="IPR049453">
    <property type="entry name" value="Memb_transporter_dom"/>
</dbReference>
<dbReference type="EMBL" id="CCSF01000001">
    <property type="protein sequence ID" value="CDZ93390.1"/>
    <property type="molecule type" value="Genomic_DNA"/>
</dbReference>
<dbReference type="RefSeq" id="WP_037022274.1">
    <property type="nucleotide sequence ID" value="NZ_CCSF01000001.1"/>
</dbReference>
<dbReference type="HOGENOM" id="CLU_743665_0_0_6"/>
<feature type="transmembrane region" description="Helical" evidence="5">
    <location>
        <begin position="193"/>
        <end position="213"/>
    </location>
</feature>
<evidence type="ECO:0000256" key="5">
    <source>
        <dbReference type="SAM" id="Phobius"/>
    </source>
</evidence>
<proteinExistence type="predicted"/>
<protein>
    <recommendedName>
        <fullName evidence="6">Integral membrane bound transporter domain-containing protein</fullName>
    </recommendedName>
</protein>
<dbReference type="eggNOG" id="COG1289">
    <property type="taxonomic scope" value="Bacteria"/>
</dbReference>
<evidence type="ECO:0000256" key="1">
    <source>
        <dbReference type="ARBA" id="ARBA00004141"/>
    </source>
</evidence>
<evidence type="ECO:0000256" key="4">
    <source>
        <dbReference type="ARBA" id="ARBA00023136"/>
    </source>
</evidence>